<dbReference type="CDD" id="cd00170">
    <property type="entry name" value="SEC14"/>
    <property type="match status" value="1"/>
</dbReference>
<protein>
    <recommendedName>
        <fullName evidence="3">CRAL-TRIO domain-containing protein</fullName>
    </recommendedName>
</protein>
<evidence type="ECO:0000256" key="2">
    <source>
        <dbReference type="SAM" id="Phobius"/>
    </source>
</evidence>
<dbReference type="InterPro" id="IPR001251">
    <property type="entry name" value="CRAL-TRIO_dom"/>
</dbReference>
<dbReference type="InterPro" id="IPR036865">
    <property type="entry name" value="CRAL-TRIO_dom_sf"/>
</dbReference>
<feature type="region of interest" description="Disordered" evidence="1">
    <location>
        <begin position="79"/>
        <end position="123"/>
    </location>
</feature>
<feature type="domain" description="CRAL-TRIO" evidence="3">
    <location>
        <begin position="301"/>
        <end position="460"/>
    </location>
</feature>
<dbReference type="SUPFAM" id="SSF52087">
    <property type="entry name" value="CRAL/TRIO domain"/>
    <property type="match status" value="1"/>
</dbReference>
<gene>
    <name evidence="4" type="ORF">MANT1106_LOCUS19976</name>
</gene>
<dbReference type="Pfam" id="PF03765">
    <property type="entry name" value="CRAL_TRIO_N"/>
    <property type="match status" value="1"/>
</dbReference>
<dbReference type="SMART" id="SM01100">
    <property type="entry name" value="CRAL_TRIO_N"/>
    <property type="match status" value="1"/>
</dbReference>
<name>A0A7S0T3D3_9CHLO</name>
<keyword evidence="2" id="KW-0472">Membrane</keyword>
<evidence type="ECO:0000313" key="4">
    <source>
        <dbReference type="EMBL" id="CAD8720764.1"/>
    </source>
</evidence>
<feature type="region of interest" description="Disordered" evidence="1">
    <location>
        <begin position="175"/>
        <end position="208"/>
    </location>
</feature>
<dbReference type="InterPro" id="IPR036273">
    <property type="entry name" value="CRAL/TRIO_N_dom_sf"/>
</dbReference>
<keyword evidence="2" id="KW-1133">Transmembrane helix</keyword>
<dbReference type="AlphaFoldDB" id="A0A7S0T3D3"/>
<proteinExistence type="predicted"/>
<dbReference type="GO" id="GO:0008526">
    <property type="term" value="F:phosphatidylinositol transfer activity"/>
    <property type="evidence" value="ECO:0007669"/>
    <property type="project" value="TreeGrafter"/>
</dbReference>
<sequence length="484" mass="52843">MASPTEGVLEALSTKLRAFMDTGCAASVDAMIAGLATLTALWSCVLAAVVTGAFRRLLMRPRARAELLDGAGASEASGANLENVGEAEDKENVEARALRPLEDEAERKPLEDEAERNEDVAAQVPNGSAAAEVAGSAWMNAAGVTHPARAIDDEDDAADTDEGAILVTPVKTRLEAASGSAPMNSPETPGGASPTPFSPGGKSQDHYNGLDYGEHQRLRELRGELNKAAKAEPKLLGTSALRRFASDATLCRYLRARKWHLKKAMKMLRASLEWRASTEPESITWDDVASEGASGKMYVPGRDNRGRAVLVMRPGRENSREHAGNIRYLVYTLEHALWAEDADELPPLGAQTEHDAEKLVILIDFTGWTLSTAPPMRTSRETLTILQDHFPERLAVAVCYNPPWIFAVFWKAISPFIDPSTYHKIRFVNPKKPKEVVRMKTMFDMRVIDADLGGIRDPNFDAAAFGVEMRAYDTRRAAVLAKAY</sequence>
<dbReference type="SUPFAM" id="SSF46938">
    <property type="entry name" value="CRAL/TRIO N-terminal domain"/>
    <property type="match status" value="1"/>
</dbReference>
<organism evidence="4">
    <name type="scientific">Mantoniella antarctica</name>
    <dbReference type="NCBI Taxonomy" id="81844"/>
    <lineage>
        <taxon>Eukaryota</taxon>
        <taxon>Viridiplantae</taxon>
        <taxon>Chlorophyta</taxon>
        <taxon>Mamiellophyceae</taxon>
        <taxon>Mamiellales</taxon>
        <taxon>Mamiellaceae</taxon>
        <taxon>Mantoniella</taxon>
    </lineage>
</organism>
<reference evidence="4" key="1">
    <citation type="submission" date="2021-01" db="EMBL/GenBank/DDBJ databases">
        <authorList>
            <person name="Corre E."/>
            <person name="Pelletier E."/>
            <person name="Niang G."/>
            <person name="Scheremetjew M."/>
            <person name="Finn R."/>
            <person name="Kale V."/>
            <person name="Holt S."/>
            <person name="Cochrane G."/>
            <person name="Meng A."/>
            <person name="Brown T."/>
            <person name="Cohen L."/>
        </authorList>
    </citation>
    <scope>NUCLEOTIDE SEQUENCE</scope>
    <source>
        <strain evidence="4">SL-175</strain>
    </source>
</reference>
<dbReference type="SMART" id="SM00516">
    <property type="entry name" value="SEC14"/>
    <property type="match status" value="1"/>
</dbReference>
<dbReference type="EMBL" id="HBFC01033630">
    <property type="protein sequence ID" value="CAD8720764.1"/>
    <property type="molecule type" value="Transcribed_RNA"/>
</dbReference>
<dbReference type="PANTHER" id="PTHR45824:SF6">
    <property type="entry name" value="F16L1.9 PROTEIN"/>
    <property type="match status" value="1"/>
</dbReference>
<keyword evidence="2" id="KW-0812">Transmembrane</keyword>
<feature type="transmembrane region" description="Helical" evidence="2">
    <location>
        <begin position="30"/>
        <end position="54"/>
    </location>
</feature>
<dbReference type="PROSITE" id="PS50191">
    <property type="entry name" value="CRAL_TRIO"/>
    <property type="match status" value="1"/>
</dbReference>
<dbReference type="PANTHER" id="PTHR45824">
    <property type="entry name" value="GH16843P"/>
    <property type="match status" value="1"/>
</dbReference>
<dbReference type="Gene3D" id="3.40.525.10">
    <property type="entry name" value="CRAL-TRIO lipid binding domain"/>
    <property type="match status" value="1"/>
</dbReference>
<feature type="compositionally biased region" description="Basic and acidic residues" evidence="1">
    <location>
        <begin position="90"/>
        <end position="111"/>
    </location>
</feature>
<dbReference type="InterPro" id="IPR052578">
    <property type="entry name" value="PI_Transfer_CRAL-TRIO"/>
</dbReference>
<accession>A0A7S0T3D3</accession>
<dbReference type="Pfam" id="PF00650">
    <property type="entry name" value="CRAL_TRIO"/>
    <property type="match status" value="1"/>
</dbReference>
<dbReference type="InterPro" id="IPR011074">
    <property type="entry name" value="CRAL/TRIO_N_dom"/>
</dbReference>
<evidence type="ECO:0000259" key="3">
    <source>
        <dbReference type="PROSITE" id="PS50191"/>
    </source>
</evidence>
<evidence type="ECO:0000256" key="1">
    <source>
        <dbReference type="SAM" id="MobiDB-lite"/>
    </source>
</evidence>